<evidence type="ECO:0000313" key="2">
    <source>
        <dbReference type="Proteomes" id="UP000295504"/>
    </source>
</evidence>
<protein>
    <submittedName>
        <fullName evidence="1">Uncharacterized protein</fullName>
    </submittedName>
</protein>
<keyword evidence="2" id="KW-1185">Reference proteome</keyword>
<dbReference type="Proteomes" id="UP000295504">
    <property type="component" value="Unassembled WGS sequence"/>
</dbReference>
<dbReference type="AlphaFoldDB" id="A0A4R2TJ01"/>
<dbReference type="RefSeq" id="WP_165913655.1">
    <property type="nucleotide sequence ID" value="NZ_CP058648.1"/>
</dbReference>
<dbReference type="EMBL" id="SLYC01000010">
    <property type="protein sequence ID" value="TCQ03261.1"/>
    <property type="molecule type" value="Genomic_DNA"/>
</dbReference>
<sequence>MNVEMIRGNMFLPIQEFIDLPREVDAKNIMLIHCEFHDLLLKLTLKGY</sequence>
<evidence type="ECO:0000313" key="1">
    <source>
        <dbReference type="EMBL" id="TCQ03261.1"/>
    </source>
</evidence>
<accession>A0A4R2TJ01</accession>
<reference evidence="1 2" key="1">
    <citation type="submission" date="2019-03" db="EMBL/GenBank/DDBJ databases">
        <title>Genomic Encyclopedia of Type Strains, Phase IV (KMG-IV): sequencing the most valuable type-strain genomes for metagenomic binning, comparative biology and taxonomic classification.</title>
        <authorList>
            <person name="Goeker M."/>
        </authorList>
    </citation>
    <scope>NUCLEOTIDE SEQUENCE [LARGE SCALE GENOMIC DNA]</scope>
    <source>
        <strain evidence="1 2">DSM 100013</strain>
    </source>
</reference>
<organism evidence="1 2">
    <name type="scientific">Serpentinicella alkaliphila</name>
    <dbReference type="NCBI Taxonomy" id="1734049"/>
    <lineage>
        <taxon>Bacteria</taxon>
        <taxon>Bacillati</taxon>
        <taxon>Bacillota</taxon>
        <taxon>Clostridia</taxon>
        <taxon>Peptostreptococcales</taxon>
        <taxon>Natronincolaceae</taxon>
        <taxon>Serpentinicella</taxon>
    </lineage>
</organism>
<name>A0A4R2TJ01_9FIRM</name>
<gene>
    <name evidence="1" type="ORF">EDD79_101049</name>
</gene>
<comment type="caution">
    <text evidence="1">The sequence shown here is derived from an EMBL/GenBank/DDBJ whole genome shotgun (WGS) entry which is preliminary data.</text>
</comment>
<proteinExistence type="predicted"/>